<evidence type="ECO:0000313" key="5">
    <source>
        <dbReference type="WBParaSite" id="ASIM_0000272501-mRNA-1"/>
    </source>
</evidence>
<sequence>MNLLWHFVCLALCVECTFARPPREKVEIAEAFVSAEDDELYEKVKNAEWEVKTERELSMGLFDIFRRSSRQRRSYDLHDWMTAEQKDEIRNMERTKIAPEAIRDKILVFYEELSPETKNEWDKKYKDHCGEWVKSVASEDEIAELKEL</sequence>
<evidence type="ECO:0000313" key="3">
    <source>
        <dbReference type="EMBL" id="VDK20171.1"/>
    </source>
</evidence>
<protein>
    <submittedName>
        <fullName evidence="5">NPA domain-containing protein</fullName>
    </submittedName>
</protein>
<keyword evidence="1" id="KW-0732">Signal</keyword>
<proteinExistence type="predicted"/>
<organism evidence="5">
    <name type="scientific">Anisakis simplex</name>
    <name type="common">Herring worm</name>
    <dbReference type="NCBI Taxonomy" id="6269"/>
    <lineage>
        <taxon>Eukaryota</taxon>
        <taxon>Metazoa</taxon>
        <taxon>Ecdysozoa</taxon>
        <taxon>Nematoda</taxon>
        <taxon>Chromadorea</taxon>
        <taxon>Rhabditida</taxon>
        <taxon>Spirurina</taxon>
        <taxon>Ascaridomorpha</taxon>
        <taxon>Ascaridoidea</taxon>
        <taxon>Anisakidae</taxon>
        <taxon>Anisakis</taxon>
        <taxon>Anisakis simplex complex</taxon>
    </lineage>
</organism>
<dbReference type="Proteomes" id="UP000267096">
    <property type="component" value="Unassembled WGS sequence"/>
</dbReference>
<keyword evidence="4" id="KW-1185">Reference proteome</keyword>
<gene>
    <name evidence="3" type="ORF">ASIM_LOCUS2578</name>
</gene>
<name>A0A0M3J595_ANISI</name>
<feature type="signal peptide" evidence="1">
    <location>
        <begin position="1"/>
        <end position="19"/>
    </location>
</feature>
<dbReference type="InterPro" id="IPR038289">
    <property type="entry name" value="DVA-1_sf"/>
</dbReference>
<evidence type="ECO:0000313" key="4">
    <source>
        <dbReference type="Proteomes" id="UP000267096"/>
    </source>
</evidence>
<dbReference type="Gene3D" id="1.10.533.30">
    <property type="entry name" value="Nematode polyprotein allergen ABA-1"/>
    <property type="match status" value="1"/>
</dbReference>
<dbReference type="InterPro" id="IPR032487">
    <property type="entry name" value="ABA-1_nematode"/>
</dbReference>
<reference evidence="3 4" key="2">
    <citation type="submission" date="2018-11" db="EMBL/GenBank/DDBJ databases">
        <authorList>
            <consortium name="Pathogen Informatics"/>
        </authorList>
    </citation>
    <scope>NUCLEOTIDE SEQUENCE [LARGE SCALE GENOMIC DNA]</scope>
</reference>
<accession>A0A0M3J595</accession>
<feature type="chain" id="PRO_5043120832" evidence="1">
    <location>
        <begin position="20"/>
        <end position="148"/>
    </location>
</feature>
<feature type="domain" description="Polyprotein allergen nematode" evidence="2">
    <location>
        <begin position="72"/>
        <end position="148"/>
    </location>
</feature>
<evidence type="ECO:0000256" key="1">
    <source>
        <dbReference type="SAM" id="SignalP"/>
    </source>
</evidence>
<reference evidence="5" key="1">
    <citation type="submission" date="2017-02" db="UniProtKB">
        <authorList>
            <consortium name="WormBaseParasite"/>
        </authorList>
    </citation>
    <scope>IDENTIFICATION</scope>
</reference>
<evidence type="ECO:0000259" key="2">
    <source>
        <dbReference type="Pfam" id="PF16469"/>
    </source>
</evidence>
<dbReference type="OrthoDB" id="5876238at2759"/>
<dbReference type="Pfam" id="PF16469">
    <property type="entry name" value="NPA"/>
    <property type="match status" value="1"/>
</dbReference>
<dbReference type="AlphaFoldDB" id="A0A0M3J595"/>
<dbReference type="EMBL" id="UYRR01003530">
    <property type="protein sequence ID" value="VDK20171.1"/>
    <property type="molecule type" value="Genomic_DNA"/>
</dbReference>
<dbReference type="WBParaSite" id="ASIM_0000272501-mRNA-1">
    <property type="protein sequence ID" value="ASIM_0000272501-mRNA-1"/>
    <property type="gene ID" value="ASIM_0000272501"/>
</dbReference>